<accession>A0A9W5T7S6</accession>
<dbReference type="GO" id="GO:0019905">
    <property type="term" value="F:syntaxin binding"/>
    <property type="evidence" value="ECO:0007669"/>
    <property type="project" value="TreeGrafter"/>
</dbReference>
<feature type="region of interest" description="Disordered" evidence="6">
    <location>
        <begin position="614"/>
        <end position="648"/>
    </location>
</feature>
<dbReference type="OrthoDB" id="19482at2759"/>
<dbReference type="InterPro" id="IPR048361">
    <property type="entry name" value="Vps52_C"/>
</dbReference>
<dbReference type="Proteomes" id="UP001057455">
    <property type="component" value="Unassembled WGS sequence"/>
</dbReference>
<dbReference type="GO" id="GO:0042147">
    <property type="term" value="P:retrograde transport, endosome to Golgi"/>
    <property type="evidence" value="ECO:0007669"/>
    <property type="project" value="TreeGrafter"/>
</dbReference>
<sequence>MDNNQNIAQLMAISPETLADDLKWFLEGFDAPSLVSDIEPWRNAALSQYFEHTDGHKRQDRTSQTVLNLSHKVPDDAVDMRTVLQLNDIIKELDTARENWQDDMLETFIRHEEEICEFSTDMNYCDSTLKLIEEALMKHYKSLEAASTDIKNLHSESAELSACLDNRQAFLNALQSFLDDIAIPPPLIKTLCNEPIGEGYVEHLHKFHQKSHKMKTLYDGAPYPSLHPTKIQVKKLELAIVGRIYEFMRIEIAKLATPKANIQMIQNTHFIKLRPLIAFVNETSPNYAAEIKNQYAKTLRKIYYHLFSSYYATLEQFCTRNHYKDVSVLTTRSTKCPKGYFLLEDRDSLVLAFKDDPMVPTGIQPESLRVESVLKSFLKLLVDTASSEYMFISEFFERVPTTMFNYIFEDTIIFLRSRVDNLLKVSCDVVMLTTVTLLLAANRKVMNDRGIRALDDALGKIQLDVHSRAMHHVQNMAKHIMSYTLQASSSTIDLCIPGIHAINLSNLVHSMLRLRATQEKLDIAPIAFDPVLHLIQVSLAALTLRGRELSNPIKMNVFVIANCSAFLNNLEQFSQDVADFEHARNKHVKAYVNNYVRGQFEGIIQLGNVITPEDMEPNADHDIPPTRGGTDQNPNTPDGQPTAGEHQNDGARWQLAAEDFVKTARSKFEAIRSKVELHFVQREVYQLVIDAILETIEYIYTTFHQNVERIAKYREQDWAKRLPHRNDIRQWLLNNPN</sequence>
<evidence type="ECO:0000256" key="4">
    <source>
        <dbReference type="ARBA" id="ARBA00022927"/>
    </source>
</evidence>
<evidence type="ECO:0000256" key="3">
    <source>
        <dbReference type="ARBA" id="ARBA00022448"/>
    </source>
</evidence>
<feature type="compositionally biased region" description="Polar residues" evidence="6">
    <location>
        <begin position="629"/>
        <end position="639"/>
    </location>
</feature>
<evidence type="ECO:0000256" key="5">
    <source>
        <dbReference type="ARBA" id="ARBA00023034"/>
    </source>
</evidence>
<dbReference type="GO" id="GO:0005829">
    <property type="term" value="C:cytosol"/>
    <property type="evidence" value="ECO:0007669"/>
    <property type="project" value="GOC"/>
</dbReference>
<evidence type="ECO:0000313" key="9">
    <source>
        <dbReference type="EMBL" id="GFE52810.1"/>
    </source>
</evidence>
<comment type="similarity">
    <text evidence="2">Belongs to the VPS52 family.</text>
</comment>
<gene>
    <name evidence="9" type="ORF">BaOVIS_002140</name>
</gene>
<feature type="domain" description="Vps52 coiled-coil" evidence="7">
    <location>
        <begin position="113"/>
        <end position="280"/>
    </location>
</feature>
<dbReference type="GO" id="GO:0032456">
    <property type="term" value="P:endocytic recycling"/>
    <property type="evidence" value="ECO:0007669"/>
    <property type="project" value="TreeGrafter"/>
</dbReference>
<dbReference type="Pfam" id="PF04129">
    <property type="entry name" value="Vps52_CC"/>
    <property type="match status" value="1"/>
</dbReference>
<evidence type="ECO:0000259" key="8">
    <source>
        <dbReference type="Pfam" id="PF20655"/>
    </source>
</evidence>
<dbReference type="PANTHER" id="PTHR14190:SF7">
    <property type="entry name" value="VACUOLAR PROTEIN SORTING-ASSOCIATED PROTEIN 52 HOMOLOG"/>
    <property type="match status" value="1"/>
</dbReference>
<dbReference type="Pfam" id="PF20655">
    <property type="entry name" value="Vps52_C"/>
    <property type="match status" value="1"/>
</dbReference>
<dbReference type="GO" id="GO:0006896">
    <property type="term" value="P:Golgi to vacuole transport"/>
    <property type="evidence" value="ECO:0007669"/>
    <property type="project" value="TreeGrafter"/>
</dbReference>
<dbReference type="GO" id="GO:0015031">
    <property type="term" value="P:protein transport"/>
    <property type="evidence" value="ECO:0007669"/>
    <property type="project" value="UniProtKB-KW"/>
</dbReference>
<dbReference type="GO" id="GO:0000938">
    <property type="term" value="C:GARP complex"/>
    <property type="evidence" value="ECO:0007669"/>
    <property type="project" value="TreeGrafter"/>
</dbReference>
<dbReference type="InterPro" id="IPR007258">
    <property type="entry name" value="Vps52"/>
</dbReference>
<feature type="domain" description="Vps52 C-terminal" evidence="8">
    <location>
        <begin position="298"/>
        <end position="592"/>
    </location>
</feature>
<protein>
    <recommendedName>
        <fullName evidence="11">Vps52 / Sac2 family protein</fullName>
    </recommendedName>
</protein>
<evidence type="ECO:0000313" key="10">
    <source>
        <dbReference type="Proteomes" id="UP001057455"/>
    </source>
</evidence>
<evidence type="ECO:0000256" key="2">
    <source>
        <dbReference type="ARBA" id="ARBA00008180"/>
    </source>
</evidence>
<dbReference type="PANTHER" id="PTHR14190">
    <property type="entry name" value="SUPPRESSOR OF ACTIN MUTATIONS 2/VACUOLAR PROTEIN SORTING 52"/>
    <property type="match status" value="1"/>
</dbReference>
<evidence type="ECO:0000256" key="6">
    <source>
        <dbReference type="SAM" id="MobiDB-lite"/>
    </source>
</evidence>
<keyword evidence="3" id="KW-0813">Transport</keyword>
<keyword evidence="4" id="KW-0653">Protein transport</keyword>
<evidence type="ECO:0000256" key="1">
    <source>
        <dbReference type="ARBA" id="ARBA00004601"/>
    </source>
</evidence>
<keyword evidence="10" id="KW-1185">Reference proteome</keyword>
<evidence type="ECO:0000259" key="7">
    <source>
        <dbReference type="Pfam" id="PF04129"/>
    </source>
</evidence>
<comment type="caution">
    <text evidence="9">The sequence shown here is derived from an EMBL/GenBank/DDBJ whole genome shotgun (WGS) entry which is preliminary data.</text>
</comment>
<keyword evidence="5" id="KW-0333">Golgi apparatus</keyword>
<evidence type="ECO:0008006" key="11">
    <source>
        <dbReference type="Google" id="ProtNLM"/>
    </source>
</evidence>
<name>A0A9W5T7S6_BABOV</name>
<dbReference type="AlphaFoldDB" id="A0A9W5T7S6"/>
<dbReference type="EMBL" id="BLIY01000003">
    <property type="protein sequence ID" value="GFE52810.1"/>
    <property type="molecule type" value="Genomic_DNA"/>
</dbReference>
<reference evidence="9" key="1">
    <citation type="submission" date="2019-12" db="EMBL/GenBank/DDBJ databases">
        <title>Genome sequence of Babesia ovis.</title>
        <authorList>
            <person name="Yamagishi J."/>
            <person name="Sevinc F."/>
            <person name="Xuan X."/>
        </authorList>
    </citation>
    <scope>NUCLEOTIDE SEQUENCE</scope>
    <source>
        <strain evidence="9">Selcuk</strain>
    </source>
</reference>
<comment type="subcellular location">
    <subcellularLocation>
        <location evidence="1">Golgi apparatus</location>
        <location evidence="1">trans-Golgi network</location>
    </subcellularLocation>
</comment>
<dbReference type="InterPro" id="IPR048319">
    <property type="entry name" value="Vps52_CC"/>
</dbReference>
<organism evidence="9 10">
    <name type="scientific">Babesia ovis</name>
    <dbReference type="NCBI Taxonomy" id="5869"/>
    <lineage>
        <taxon>Eukaryota</taxon>
        <taxon>Sar</taxon>
        <taxon>Alveolata</taxon>
        <taxon>Apicomplexa</taxon>
        <taxon>Aconoidasida</taxon>
        <taxon>Piroplasmida</taxon>
        <taxon>Babesiidae</taxon>
        <taxon>Babesia</taxon>
    </lineage>
</organism>
<proteinExistence type="inferred from homology"/>